<protein>
    <submittedName>
        <fullName evidence="12">MiaB-like tRNA modifying enzyme</fullName>
    </submittedName>
</protein>
<feature type="domain" description="MTTase N-terminal" evidence="10">
    <location>
        <begin position="10"/>
        <end position="122"/>
    </location>
</feature>
<dbReference type="HOGENOM" id="CLU_018697_1_0_10"/>
<sequence>MIDTTVFQDKTAVYYTLGCKLNFSETSTIGKILREAGVRTARKGERADICVVNTCSVTEMADKKCRQAIHRLVKQHPGAFVVVTGCYAQLKPGDVAKIEGVDVVLGAEQKKDLLQYLGDLQKHEAGEAHTTAAKDIRSFAPSCSRGDRTRFFLKVQDGCDYFCSYCTIPFARGRSRNGTVASMVEQARQAVAEGGKEIVLTGVNIGDFGKTTGETFFDLVKALDEVEGIERYRISSIEPNLLTDEIIEFVSHSRRFMPHFHIPLQSGSDDVLKLMRRRYDTALFASKIKKIKEVMPDAFIGVDVIVGTRGETDEYFEDAYRFIAGLDVTQLHVFSYSERPGTQALKIDHVVAPEEKHKRSQRLLTLSDEKTQAFYVRHIGQTMPVLMEKTKAGMPMHGFTANYIRVEVENDPSLDNKMVDVLLGELNEDGTALKGTIL</sequence>
<dbReference type="CDD" id="cd01335">
    <property type="entry name" value="Radical_SAM"/>
    <property type="match status" value="1"/>
</dbReference>
<dbReference type="EMBL" id="AGXS01000025">
    <property type="protein sequence ID" value="EIY45030.1"/>
    <property type="molecule type" value="Genomic_DNA"/>
</dbReference>
<name>I8X2E2_9BACE</name>
<dbReference type="InterPro" id="IPR006467">
    <property type="entry name" value="MiaB-like_bact"/>
</dbReference>
<keyword evidence="4" id="KW-0808">Transferase</keyword>
<feature type="domain" description="Radical SAM core" evidence="11">
    <location>
        <begin position="145"/>
        <end position="373"/>
    </location>
</feature>
<evidence type="ECO:0000256" key="4">
    <source>
        <dbReference type="ARBA" id="ARBA00022679"/>
    </source>
</evidence>
<keyword evidence="5" id="KW-0949">S-adenosyl-L-methionine</keyword>
<dbReference type="Gene3D" id="3.80.30.20">
    <property type="entry name" value="tm_1862 like domain"/>
    <property type="match status" value="1"/>
</dbReference>
<keyword evidence="3" id="KW-0963">Cytoplasm</keyword>
<dbReference type="InterPro" id="IPR038135">
    <property type="entry name" value="Methylthiotransferase_N_sf"/>
</dbReference>
<evidence type="ECO:0000259" key="10">
    <source>
        <dbReference type="PROSITE" id="PS51449"/>
    </source>
</evidence>
<evidence type="ECO:0000259" key="11">
    <source>
        <dbReference type="PROSITE" id="PS51918"/>
    </source>
</evidence>
<dbReference type="FunFam" id="3.40.50.12160:FF:000004">
    <property type="entry name" value="Threonylcarbamoyladenosine tRNA methylthiotransferase MtaB"/>
    <property type="match status" value="1"/>
</dbReference>
<dbReference type="InterPro" id="IPR058240">
    <property type="entry name" value="rSAM_sf"/>
</dbReference>
<dbReference type="SUPFAM" id="SSF102114">
    <property type="entry name" value="Radical SAM enzymes"/>
    <property type="match status" value="1"/>
</dbReference>
<dbReference type="PANTHER" id="PTHR11918:SF45">
    <property type="entry name" value="THREONYLCARBAMOYLADENOSINE TRNA METHYLTHIOTRANSFERASE"/>
    <property type="match status" value="1"/>
</dbReference>
<comment type="caution">
    <text evidence="12">The sequence shown here is derived from an EMBL/GenBank/DDBJ whole genome shotgun (WGS) entry which is preliminary data.</text>
</comment>
<evidence type="ECO:0000256" key="6">
    <source>
        <dbReference type="ARBA" id="ARBA00022694"/>
    </source>
</evidence>
<evidence type="ECO:0000256" key="3">
    <source>
        <dbReference type="ARBA" id="ARBA00022490"/>
    </source>
</evidence>
<dbReference type="Pfam" id="PF04055">
    <property type="entry name" value="Radical_SAM"/>
    <property type="match status" value="1"/>
</dbReference>
<dbReference type="InterPro" id="IPR005839">
    <property type="entry name" value="Methylthiotransferase"/>
</dbReference>
<dbReference type="GO" id="GO:0051539">
    <property type="term" value="F:4 iron, 4 sulfur cluster binding"/>
    <property type="evidence" value="ECO:0007669"/>
    <property type="project" value="UniProtKB-KW"/>
</dbReference>
<evidence type="ECO:0000256" key="9">
    <source>
        <dbReference type="ARBA" id="ARBA00023014"/>
    </source>
</evidence>
<proteinExistence type="predicted"/>
<keyword evidence="9" id="KW-0411">Iron-sulfur</keyword>
<dbReference type="InterPro" id="IPR020612">
    <property type="entry name" value="Methylthiotransferase_CS"/>
</dbReference>
<evidence type="ECO:0000256" key="2">
    <source>
        <dbReference type="ARBA" id="ARBA00022485"/>
    </source>
</evidence>
<keyword evidence="13" id="KW-1185">Reference proteome</keyword>
<dbReference type="STRING" id="997884.HMPREF1068_03683"/>
<dbReference type="PANTHER" id="PTHR11918">
    <property type="entry name" value="RADICAL SAM PROTEINS"/>
    <property type="match status" value="1"/>
</dbReference>
<keyword evidence="7" id="KW-0479">Metal-binding</keyword>
<evidence type="ECO:0000313" key="13">
    <source>
        <dbReference type="Proteomes" id="UP000003089"/>
    </source>
</evidence>
<dbReference type="eggNOG" id="COG0621">
    <property type="taxonomic scope" value="Bacteria"/>
</dbReference>
<dbReference type="SFLD" id="SFLDG01061">
    <property type="entry name" value="methylthiotransferase"/>
    <property type="match status" value="1"/>
</dbReference>
<dbReference type="GO" id="GO:0035598">
    <property type="term" value="F:tRNA (N(6)-L-threonylcarbamoyladenosine(37)-C(2))-methylthiotransferase activity"/>
    <property type="evidence" value="ECO:0007669"/>
    <property type="project" value="TreeGrafter"/>
</dbReference>
<evidence type="ECO:0000256" key="1">
    <source>
        <dbReference type="ARBA" id="ARBA00001966"/>
    </source>
</evidence>
<dbReference type="RefSeq" id="WP_007486950.1">
    <property type="nucleotide sequence ID" value="NZ_JH724316.1"/>
</dbReference>
<comment type="cofactor">
    <cofactor evidence="1">
        <name>[4Fe-4S] cluster</name>
        <dbReference type="ChEBI" id="CHEBI:49883"/>
    </cofactor>
</comment>
<keyword evidence="2" id="KW-0004">4Fe-4S</keyword>
<organism evidence="12 13">
    <name type="scientific">Bacteroides nordii CL02T12C05</name>
    <dbReference type="NCBI Taxonomy" id="997884"/>
    <lineage>
        <taxon>Bacteria</taxon>
        <taxon>Pseudomonadati</taxon>
        <taxon>Bacteroidota</taxon>
        <taxon>Bacteroidia</taxon>
        <taxon>Bacteroidales</taxon>
        <taxon>Bacteroidaceae</taxon>
        <taxon>Bacteroides</taxon>
    </lineage>
</organism>
<dbReference type="NCBIfam" id="TIGR00089">
    <property type="entry name" value="MiaB/RimO family radical SAM methylthiotransferase"/>
    <property type="match status" value="1"/>
</dbReference>
<gene>
    <name evidence="12" type="ORF">HMPREF1068_03683</name>
</gene>
<dbReference type="PATRIC" id="fig|997884.3.peg.3779"/>
<dbReference type="Pfam" id="PF00919">
    <property type="entry name" value="UPF0004"/>
    <property type="match status" value="1"/>
</dbReference>
<dbReference type="InterPro" id="IPR007197">
    <property type="entry name" value="rSAM"/>
</dbReference>
<dbReference type="SFLD" id="SFLDG01082">
    <property type="entry name" value="B12-binding_domain_containing"/>
    <property type="match status" value="1"/>
</dbReference>
<dbReference type="Gene3D" id="3.40.50.12160">
    <property type="entry name" value="Methylthiotransferase, N-terminal domain"/>
    <property type="match status" value="1"/>
</dbReference>
<dbReference type="Proteomes" id="UP000003089">
    <property type="component" value="Unassembled WGS sequence"/>
</dbReference>
<accession>I8X2E2</accession>
<reference evidence="12 13" key="1">
    <citation type="submission" date="2012-02" db="EMBL/GenBank/DDBJ databases">
        <title>The Genome Sequence of Bacteroides nordii CL02T12C05.</title>
        <authorList>
            <consortium name="The Broad Institute Genome Sequencing Platform"/>
            <person name="Earl A."/>
            <person name="Ward D."/>
            <person name="Feldgarden M."/>
            <person name="Gevers D."/>
            <person name="Zitomersky N.L."/>
            <person name="Coyne M.J."/>
            <person name="Comstock L.E."/>
            <person name="Young S.K."/>
            <person name="Zeng Q."/>
            <person name="Gargeya S."/>
            <person name="Fitzgerald M."/>
            <person name="Haas B."/>
            <person name="Abouelleil A."/>
            <person name="Alvarado L."/>
            <person name="Arachchi H.M."/>
            <person name="Berlin A."/>
            <person name="Chapman S.B."/>
            <person name="Gearin G."/>
            <person name="Goldberg J."/>
            <person name="Griggs A."/>
            <person name="Gujja S."/>
            <person name="Hansen M."/>
            <person name="Heiman D."/>
            <person name="Howarth C."/>
            <person name="Larimer J."/>
            <person name="Lui A."/>
            <person name="MacDonald P.J.P."/>
            <person name="McCowen C."/>
            <person name="Montmayeur A."/>
            <person name="Murphy C."/>
            <person name="Neiman D."/>
            <person name="Pearson M."/>
            <person name="Priest M."/>
            <person name="Roberts A."/>
            <person name="Saif S."/>
            <person name="Shea T."/>
            <person name="Sisk P."/>
            <person name="Stolte C."/>
            <person name="Sykes S."/>
            <person name="Wortman J."/>
            <person name="Nusbaum C."/>
            <person name="Birren B."/>
        </authorList>
    </citation>
    <scope>NUCLEOTIDE SEQUENCE [LARGE SCALE GENOMIC DNA]</scope>
    <source>
        <strain evidence="12 13">CL02T12C05</strain>
    </source>
</reference>
<dbReference type="InterPro" id="IPR006638">
    <property type="entry name" value="Elp3/MiaA/NifB-like_rSAM"/>
</dbReference>
<dbReference type="SFLD" id="SFLDS00029">
    <property type="entry name" value="Radical_SAM"/>
    <property type="match status" value="1"/>
</dbReference>
<dbReference type="PROSITE" id="PS51918">
    <property type="entry name" value="RADICAL_SAM"/>
    <property type="match status" value="1"/>
</dbReference>
<dbReference type="InterPro" id="IPR023404">
    <property type="entry name" value="rSAM_horseshoe"/>
</dbReference>
<evidence type="ECO:0000313" key="12">
    <source>
        <dbReference type="EMBL" id="EIY45030.1"/>
    </source>
</evidence>
<evidence type="ECO:0000256" key="8">
    <source>
        <dbReference type="ARBA" id="ARBA00023004"/>
    </source>
</evidence>
<dbReference type="NCBIfam" id="TIGR01579">
    <property type="entry name" value="MiaB-like-C"/>
    <property type="match status" value="1"/>
</dbReference>
<keyword evidence="8" id="KW-0408">Iron</keyword>
<evidence type="ECO:0000256" key="7">
    <source>
        <dbReference type="ARBA" id="ARBA00022723"/>
    </source>
</evidence>
<evidence type="ECO:0000256" key="5">
    <source>
        <dbReference type="ARBA" id="ARBA00022691"/>
    </source>
</evidence>
<dbReference type="SMART" id="SM00729">
    <property type="entry name" value="Elp3"/>
    <property type="match status" value="1"/>
</dbReference>
<dbReference type="InterPro" id="IPR013848">
    <property type="entry name" value="Methylthiotransferase_N"/>
</dbReference>
<keyword evidence="6" id="KW-0819">tRNA processing</keyword>
<dbReference type="PROSITE" id="PS01278">
    <property type="entry name" value="MTTASE_RADICAL"/>
    <property type="match status" value="1"/>
</dbReference>
<dbReference type="AlphaFoldDB" id="I8X2E2"/>
<dbReference type="GO" id="GO:0046872">
    <property type="term" value="F:metal ion binding"/>
    <property type="evidence" value="ECO:0007669"/>
    <property type="project" value="UniProtKB-KW"/>
</dbReference>
<dbReference type="FunFam" id="3.80.30.20:FF:000006">
    <property type="entry name" value="MiaB-like tRNA modifying enzyme"/>
    <property type="match status" value="1"/>
</dbReference>
<dbReference type="PROSITE" id="PS51449">
    <property type="entry name" value="MTTASE_N"/>
    <property type="match status" value="1"/>
</dbReference>